<gene>
    <name evidence="1" type="ORF">ISN45_At05g040460</name>
</gene>
<name>A0A8T2CZ95_9BRAS</name>
<dbReference type="Proteomes" id="UP000694240">
    <property type="component" value="Chromosome 5"/>
</dbReference>
<keyword evidence="2" id="KW-1185">Reference proteome</keyword>
<sequence>MEQDYICSGCYQYRVFSLQEALDWRFLVHSDFLIGSFVNCT</sequence>
<evidence type="ECO:0000313" key="2">
    <source>
        <dbReference type="Proteomes" id="UP000694240"/>
    </source>
</evidence>
<proteinExistence type="predicted"/>
<evidence type="ECO:0000313" key="1">
    <source>
        <dbReference type="EMBL" id="KAG7605017.1"/>
    </source>
</evidence>
<dbReference type="EMBL" id="JAEFBK010000005">
    <property type="protein sequence ID" value="KAG7605017.1"/>
    <property type="molecule type" value="Genomic_DNA"/>
</dbReference>
<reference evidence="1 2" key="1">
    <citation type="submission" date="2020-12" db="EMBL/GenBank/DDBJ databases">
        <title>Concerted genomic and epigenomic changes stabilize Arabidopsis allopolyploids.</title>
        <authorList>
            <person name="Chen Z."/>
        </authorList>
    </citation>
    <scope>NUCLEOTIDE SEQUENCE [LARGE SCALE GENOMIC DNA]</scope>
    <source>
        <strain evidence="1">Allo738</strain>
        <tissue evidence="1">Leaf</tissue>
    </source>
</reference>
<organism evidence="1 2">
    <name type="scientific">Arabidopsis thaliana x Arabidopsis arenosa</name>
    <dbReference type="NCBI Taxonomy" id="1240361"/>
    <lineage>
        <taxon>Eukaryota</taxon>
        <taxon>Viridiplantae</taxon>
        <taxon>Streptophyta</taxon>
        <taxon>Embryophyta</taxon>
        <taxon>Tracheophyta</taxon>
        <taxon>Spermatophyta</taxon>
        <taxon>Magnoliopsida</taxon>
        <taxon>eudicotyledons</taxon>
        <taxon>Gunneridae</taxon>
        <taxon>Pentapetalae</taxon>
        <taxon>rosids</taxon>
        <taxon>malvids</taxon>
        <taxon>Brassicales</taxon>
        <taxon>Brassicaceae</taxon>
        <taxon>Camelineae</taxon>
        <taxon>Arabidopsis</taxon>
    </lineage>
</organism>
<dbReference type="AlphaFoldDB" id="A0A8T2CZ95"/>
<accession>A0A8T2CZ95</accession>
<comment type="caution">
    <text evidence="1">The sequence shown here is derived from an EMBL/GenBank/DDBJ whole genome shotgun (WGS) entry which is preliminary data.</text>
</comment>
<protein>
    <submittedName>
        <fullName evidence="1">Uncharacterized protein</fullName>
    </submittedName>
</protein>